<proteinExistence type="predicted"/>
<name>A0A7C8LEZ8_9FIRM</name>
<evidence type="ECO:0000313" key="6">
    <source>
        <dbReference type="Proteomes" id="UP000483018"/>
    </source>
</evidence>
<evidence type="ECO:0000256" key="2">
    <source>
        <dbReference type="ARBA" id="ARBA00022723"/>
    </source>
</evidence>
<dbReference type="RefSeq" id="WP_158739982.1">
    <property type="nucleotide sequence ID" value="NZ_JAFBEP010000007.1"/>
</dbReference>
<sequence length="237" mass="27452">MYENYIFDLYGTLVDINTNEEKRRLWEKLALFYGYNGAAYKPKELKRAYLKEVEEGLVNNTKTKYPDIDIRLVFKKLYNDKGVDCSKVLIAETTKLFRCLSVNYIKLYAGVRDLLENLKAKGKKIYMLSNGQRSFTVPELKYLGIYDYFDGLYSSSDIGICKPDPAFFQYLINEQQIDISKSVFIGNDHFADVEGSKRVGLDCIYVHSNQSREVTEVDSTYQIWDGNLSKVLSFSRN</sequence>
<dbReference type="Proteomes" id="UP000483018">
    <property type="component" value="Unassembled WGS sequence"/>
</dbReference>
<dbReference type="NCBIfam" id="TIGR01549">
    <property type="entry name" value="HAD-SF-IA-v1"/>
    <property type="match status" value="1"/>
</dbReference>
<keyword evidence="2" id="KW-0479">Metal-binding</keyword>
<dbReference type="InterPro" id="IPR036412">
    <property type="entry name" value="HAD-like_sf"/>
</dbReference>
<dbReference type="InterPro" id="IPR051400">
    <property type="entry name" value="HAD-like_hydrolase"/>
</dbReference>
<dbReference type="Gene3D" id="1.10.150.520">
    <property type="match status" value="1"/>
</dbReference>
<dbReference type="OrthoDB" id="264363at2"/>
<evidence type="ECO:0000256" key="4">
    <source>
        <dbReference type="ARBA" id="ARBA00022842"/>
    </source>
</evidence>
<comment type="caution">
    <text evidence="5">The sequence shown here is derived from an EMBL/GenBank/DDBJ whole genome shotgun (WGS) entry which is preliminary data.</text>
</comment>
<dbReference type="SFLD" id="SFLDS00003">
    <property type="entry name" value="Haloacid_Dehalogenase"/>
    <property type="match status" value="1"/>
</dbReference>
<dbReference type="NCBIfam" id="TIGR01509">
    <property type="entry name" value="HAD-SF-IA-v3"/>
    <property type="match status" value="1"/>
</dbReference>
<dbReference type="PANTHER" id="PTHR46470:SF2">
    <property type="entry name" value="GLYCERALDEHYDE 3-PHOSPHATE PHOSPHATASE"/>
    <property type="match status" value="1"/>
</dbReference>
<keyword evidence="4" id="KW-0460">Magnesium</keyword>
<dbReference type="PANTHER" id="PTHR46470">
    <property type="entry name" value="N-ACYLNEURAMINATE-9-PHOSPHATASE"/>
    <property type="match status" value="1"/>
</dbReference>
<keyword evidence="6" id="KW-1185">Reference proteome</keyword>
<dbReference type="GO" id="GO:0046872">
    <property type="term" value="F:metal ion binding"/>
    <property type="evidence" value="ECO:0007669"/>
    <property type="project" value="UniProtKB-KW"/>
</dbReference>
<dbReference type="InterPro" id="IPR023214">
    <property type="entry name" value="HAD_sf"/>
</dbReference>
<dbReference type="SUPFAM" id="SSF56784">
    <property type="entry name" value="HAD-like"/>
    <property type="match status" value="1"/>
</dbReference>
<evidence type="ECO:0000256" key="1">
    <source>
        <dbReference type="ARBA" id="ARBA00001946"/>
    </source>
</evidence>
<accession>A0A7C8LEZ8</accession>
<dbReference type="SFLD" id="SFLDG01129">
    <property type="entry name" value="C1.5:_HAD__Beta-PGM__Phosphata"/>
    <property type="match status" value="1"/>
</dbReference>
<comment type="cofactor">
    <cofactor evidence="1">
        <name>Mg(2+)</name>
        <dbReference type="ChEBI" id="CHEBI:18420"/>
    </cofactor>
</comment>
<gene>
    <name evidence="5" type="ORF">GND95_06175</name>
</gene>
<dbReference type="Gene3D" id="3.40.50.1000">
    <property type="entry name" value="HAD superfamily/HAD-like"/>
    <property type="match status" value="1"/>
</dbReference>
<dbReference type="GO" id="GO:0044281">
    <property type="term" value="P:small molecule metabolic process"/>
    <property type="evidence" value="ECO:0007669"/>
    <property type="project" value="UniProtKB-ARBA"/>
</dbReference>
<dbReference type="InterPro" id="IPR006439">
    <property type="entry name" value="HAD-SF_hydro_IA"/>
</dbReference>
<dbReference type="PRINTS" id="PR00413">
    <property type="entry name" value="HADHALOGNASE"/>
</dbReference>
<reference evidence="5 6" key="1">
    <citation type="submission" date="2019-12" db="EMBL/GenBank/DDBJ databases">
        <title>Defluviitalea raffinosedens, isolated from a biogas fermenter, genome sequencing and characterization.</title>
        <authorList>
            <person name="Rettenmaier R."/>
            <person name="Schneider M."/>
            <person name="Neuhaus K."/>
            <person name="Liebl W."/>
            <person name="Zverlov V."/>
        </authorList>
    </citation>
    <scope>NUCLEOTIDE SEQUENCE [LARGE SCALE GENOMIC DNA]</scope>
    <source>
        <strain evidence="5 6">249c-K6</strain>
    </source>
</reference>
<evidence type="ECO:0000313" key="5">
    <source>
        <dbReference type="EMBL" id="KAE9634895.1"/>
    </source>
</evidence>
<dbReference type="EMBL" id="WSLF01000004">
    <property type="protein sequence ID" value="KAE9634895.1"/>
    <property type="molecule type" value="Genomic_DNA"/>
</dbReference>
<keyword evidence="3 5" id="KW-0378">Hydrolase</keyword>
<dbReference type="Pfam" id="PF00702">
    <property type="entry name" value="Hydrolase"/>
    <property type="match status" value="1"/>
</dbReference>
<dbReference type="GO" id="GO:0016791">
    <property type="term" value="F:phosphatase activity"/>
    <property type="evidence" value="ECO:0007669"/>
    <property type="project" value="TreeGrafter"/>
</dbReference>
<evidence type="ECO:0000256" key="3">
    <source>
        <dbReference type="ARBA" id="ARBA00022801"/>
    </source>
</evidence>
<dbReference type="AlphaFoldDB" id="A0A7C8LEZ8"/>
<organism evidence="5 6">
    <name type="scientific">Defluviitalea raffinosedens</name>
    <dbReference type="NCBI Taxonomy" id="1450156"/>
    <lineage>
        <taxon>Bacteria</taxon>
        <taxon>Bacillati</taxon>
        <taxon>Bacillota</taxon>
        <taxon>Clostridia</taxon>
        <taxon>Lachnospirales</taxon>
        <taxon>Defluviitaleaceae</taxon>
        <taxon>Defluviitalea</taxon>
    </lineage>
</organism>
<protein>
    <submittedName>
        <fullName evidence="5">HAD-IA family hydrolase</fullName>
    </submittedName>
</protein>